<dbReference type="InterPro" id="IPR033753">
    <property type="entry name" value="GCV_H/Fam206"/>
</dbReference>
<dbReference type="OrthoDB" id="9796712at2"/>
<dbReference type="KEGG" id="ahel:Q31a_32840"/>
<dbReference type="PANTHER" id="PTHR11715:SF3">
    <property type="entry name" value="GLYCINE CLEAVAGE SYSTEM H PROTEIN-RELATED"/>
    <property type="match status" value="1"/>
</dbReference>
<name>A0A518G8Q7_9BACT</name>
<keyword evidence="3" id="KW-1185">Reference proteome</keyword>
<dbReference type="Pfam" id="PF01597">
    <property type="entry name" value="GCV_H"/>
    <property type="match status" value="1"/>
</dbReference>
<accession>A0A518G8Q7</accession>
<proteinExistence type="predicted"/>
<evidence type="ECO:0000256" key="1">
    <source>
        <dbReference type="ARBA" id="ARBA00022823"/>
    </source>
</evidence>
<protein>
    <submittedName>
        <fullName evidence="2">Glycine cleavage system H protein</fullName>
    </submittedName>
</protein>
<gene>
    <name evidence="2" type="primary">gcvH_1</name>
    <name evidence="2" type="ORF">Q31a_32840</name>
</gene>
<dbReference type="EMBL" id="CP036298">
    <property type="protein sequence ID" value="QDV24962.1"/>
    <property type="molecule type" value="Genomic_DNA"/>
</dbReference>
<dbReference type="RefSeq" id="WP_145079388.1">
    <property type="nucleotide sequence ID" value="NZ_CP036298.1"/>
</dbReference>
<reference evidence="2 3" key="1">
    <citation type="submission" date="2019-02" db="EMBL/GenBank/DDBJ databases">
        <title>Deep-cultivation of Planctomycetes and their phenomic and genomic characterization uncovers novel biology.</title>
        <authorList>
            <person name="Wiegand S."/>
            <person name="Jogler M."/>
            <person name="Boedeker C."/>
            <person name="Pinto D."/>
            <person name="Vollmers J."/>
            <person name="Rivas-Marin E."/>
            <person name="Kohn T."/>
            <person name="Peeters S.H."/>
            <person name="Heuer A."/>
            <person name="Rast P."/>
            <person name="Oberbeckmann S."/>
            <person name="Bunk B."/>
            <person name="Jeske O."/>
            <person name="Meyerdierks A."/>
            <person name="Storesund J.E."/>
            <person name="Kallscheuer N."/>
            <person name="Luecker S."/>
            <person name="Lage O.M."/>
            <person name="Pohl T."/>
            <person name="Merkel B.J."/>
            <person name="Hornburger P."/>
            <person name="Mueller R.-W."/>
            <person name="Bruemmer F."/>
            <person name="Labrenz M."/>
            <person name="Spormann A.M."/>
            <person name="Op den Camp H."/>
            <person name="Overmann J."/>
            <person name="Amann R."/>
            <person name="Jetten M.S.M."/>
            <person name="Mascher T."/>
            <person name="Medema M.H."/>
            <person name="Devos D.P."/>
            <person name="Kaster A.-K."/>
            <person name="Ovreas L."/>
            <person name="Rohde M."/>
            <person name="Galperin M.Y."/>
            <person name="Jogler C."/>
        </authorList>
    </citation>
    <scope>NUCLEOTIDE SEQUENCE [LARGE SCALE GENOMIC DNA]</scope>
    <source>
        <strain evidence="2 3">Q31a</strain>
    </source>
</reference>
<dbReference type="GO" id="GO:0019464">
    <property type="term" value="P:glycine decarboxylation via glycine cleavage system"/>
    <property type="evidence" value="ECO:0007669"/>
    <property type="project" value="InterPro"/>
</dbReference>
<organism evidence="2 3">
    <name type="scientific">Aureliella helgolandensis</name>
    <dbReference type="NCBI Taxonomy" id="2527968"/>
    <lineage>
        <taxon>Bacteria</taxon>
        <taxon>Pseudomonadati</taxon>
        <taxon>Planctomycetota</taxon>
        <taxon>Planctomycetia</taxon>
        <taxon>Pirellulales</taxon>
        <taxon>Pirellulaceae</taxon>
        <taxon>Aureliella</taxon>
    </lineage>
</organism>
<dbReference type="GO" id="GO:0005829">
    <property type="term" value="C:cytosol"/>
    <property type="evidence" value="ECO:0007669"/>
    <property type="project" value="TreeGrafter"/>
</dbReference>
<keyword evidence="1" id="KW-0450">Lipoyl</keyword>
<dbReference type="SUPFAM" id="SSF51230">
    <property type="entry name" value="Single hybrid motif"/>
    <property type="match status" value="1"/>
</dbReference>
<dbReference type="PANTHER" id="PTHR11715">
    <property type="entry name" value="GLYCINE CLEAVAGE SYSTEM H PROTEIN"/>
    <property type="match status" value="1"/>
</dbReference>
<dbReference type="Gene3D" id="2.40.50.100">
    <property type="match status" value="1"/>
</dbReference>
<dbReference type="InterPro" id="IPR011053">
    <property type="entry name" value="Single_hybrid_motif"/>
</dbReference>
<dbReference type="CDD" id="cd06848">
    <property type="entry name" value="GCS_H"/>
    <property type="match status" value="1"/>
</dbReference>
<sequence length="156" mass="17513">MSAELVFMMGDFEARFPTDRRYAKNHMWAAPLRDGIWRLGLTAYAVRLLQDVYFLDLVLEAEMRIGERQEIGSIESKKAESSLYTPVAGTVVQTNADLLHDPTGINLDKYGQGWMYEIAADAESAASRLLSPEDYLEHLTAAWEVAQRTIKGQANA</sequence>
<dbReference type="GO" id="GO:0005960">
    <property type="term" value="C:glycine cleavage complex"/>
    <property type="evidence" value="ECO:0007669"/>
    <property type="project" value="InterPro"/>
</dbReference>
<dbReference type="AlphaFoldDB" id="A0A518G8Q7"/>
<dbReference type="InterPro" id="IPR002930">
    <property type="entry name" value="GCV_H"/>
</dbReference>
<evidence type="ECO:0000313" key="2">
    <source>
        <dbReference type="EMBL" id="QDV24962.1"/>
    </source>
</evidence>
<dbReference type="Proteomes" id="UP000318017">
    <property type="component" value="Chromosome"/>
</dbReference>
<evidence type="ECO:0000313" key="3">
    <source>
        <dbReference type="Proteomes" id="UP000318017"/>
    </source>
</evidence>
<dbReference type="GO" id="GO:0009249">
    <property type="term" value="P:protein lipoylation"/>
    <property type="evidence" value="ECO:0007669"/>
    <property type="project" value="TreeGrafter"/>
</dbReference>